<comment type="function">
    <text evidence="11">Catalyzes the reduction of fatty acyl-CoA to fatty alcohols.</text>
</comment>
<sequence length="488" mass="56441">MSDPIKKFYCGRDIFVTGGSGLMGKALLEKLLRSCNGVNRIFVLLRDLKGQTGRSRLQQVKDSKIFDRLRKEDPDSLDKLVAIPGDITALGLGMSEESEKLMENVSLVFHVAATVRFDEPISNAIMLNIRGTQEALKFAMRLKHLNRFIHISTAYTYPYKPSLYEEVYPAMADWRTMVKIAEKYDGELLGAFTNKILGVFPNSYTFTKHLAEQLVKDYSDKLPVAIIRPAIVHCCGVEPMEGWYDKLLAVMGMMTAVGTGIVRALYCRPSCVMDLVPLDDCIKIFVICPWWIQEKEAYSQLPVLNLSSSQIRTYSIETLSTINCELLEKYAFNKMLWLPTFGLTQNIWYYYFRLYTLHVFPAIIFDTLIKLSGRQPFFLHIQRRALASQRALQFFVFNDYMFFTKRLSILLEALKEYPDFRFDNLLHKTLHEIVEISVKGCRRYLVHEDDSSLPQAVRRYKIIKVADFIICRGFQCWLAYYILGKFIF</sequence>
<dbReference type="Gene3D" id="3.40.50.720">
    <property type="entry name" value="NAD(P)-binding Rossmann-like Domain"/>
    <property type="match status" value="1"/>
</dbReference>
<dbReference type="Pfam" id="PF03015">
    <property type="entry name" value="Sterile"/>
    <property type="match status" value="1"/>
</dbReference>
<keyword evidence="9" id="KW-0472">Membrane</keyword>
<dbReference type="InterPro" id="IPR036291">
    <property type="entry name" value="NAD(P)-bd_dom_sf"/>
</dbReference>
<dbReference type="InParanoid" id="A0A7R8UD95"/>
<proteinExistence type="inferred from homology"/>
<dbReference type="OrthoDB" id="429813at2759"/>
<keyword evidence="5 11" id="KW-0521">NADP</keyword>
<evidence type="ECO:0000256" key="5">
    <source>
        <dbReference type="ARBA" id="ARBA00022857"/>
    </source>
</evidence>
<evidence type="ECO:0000256" key="3">
    <source>
        <dbReference type="ARBA" id="ARBA00022516"/>
    </source>
</evidence>
<dbReference type="GO" id="GO:0102965">
    <property type="term" value="F:alcohol-forming long-chain fatty acyl-CoA reductase activity"/>
    <property type="evidence" value="ECO:0007669"/>
    <property type="project" value="UniProtKB-EC"/>
</dbReference>
<evidence type="ECO:0000259" key="12">
    <source>
        <dbReference type="Pfam" id="PF03015"/>
    </source>
</evidence>
<dbReference type="CDD" id="cd05236">
    <property type="entry name" value="FAR-N_SDR_e"/>
    <property type="match status" value="1"/>
</dbReference>
<dbReference type="InterPro" id="IPR026055">
    <property type="entry name" value="FAR"/>
</dbReference>
<dbReference type="GO" id="GO:0035336">
    <property type="term" value="P:long-chain fatty-acyl-CoA metabolic process"/>
    <property type="evidence" value="ECO:0007669"/>
    <property type="project" value="TreeGrafter"/>
</dbReference>
<evidence type="ECO:0000256" key="9">
    <source>
        <dbReference type="ARBA" id="ARBA00023136"/>
    </source>
</evidence>
<evidence type="ECO:0000256" key="2">
    <source>
        <dbReference type="ARBA" id="ARBA00005928"/>
    </source>
</evidence>
<dbReference type="GO" id="GO:0005777">
    <property type="term" value="C:peroxisome"/>
    <property type="evidence" value="ECO:0007669"/>
    <property type="project" value="TreeGrafter"/>
</dbReference>
<organism evidence="14 15">
    <name type="scientific">Hermetia illucens</name>
    <name type="common">Black soldier fly</name>
    <dbReference type="NCBI Taxonomy" id="343691"/>
    <lineage>
        <taxon>Eukaryota</taxon>
        <taxon>Metazoa</taxon>
        <taxon>Ecdysozoa</taxon>
        <taxon>Arthropoda</taxon>
        <taxon>Hexapoda</taxon>
        <taxon>Insecta</taxon>
        <taxon>Pterygota</taxon>
        <taxon>Neoptera</taxon>
        <taxon>Endopterygota</taxon>
        <taxon>Diptera</taxon>
        <taxon>Brachycera</taxon>
        <taxon>Stratiomyomorpha</taxon>
        <taxon>Stratiomyidae</taxon>
        <taxon>Hermetiinae</taxon>
        <taxon>Hermetia</taxon>
    </lineage>
</organism>
<reference evidence="14 15" key="1">
    <citation type="submission" date="2020-11" db="EMBL/GenBank/DDBJ databases">
        <authorList>
            <person name="Wallbank WR R."/>
            <person name="Pardo Diaz C."/>
            <person name="Kozak K."/>
            <person name="Martin S."/>
            <person name="Jiggins C."/>
            <person name="Moest M."/>
            <person name="Warren A I."/>
            <person name="Generalovic N T."/>
            <person name="Byers J.R.P. K."/>
            <person name="Montejo-Kovacevich G."/>
            <person name="Yen C E."/>
        </authorList>
    </citation>
    <scope>NUCLEOTIDE SEQUENCE [LARGE SCALE GENOMIC DNA]</scope>
</reference>
<dbReference type="InterPro" id="IPR013120">
    <property type="entry name" value="FAR_NAD-bd"/>
</dbReference>
<protein>
    <recommendedName>
        <fullName evidence="11">Fatty acyl-CoA reductase</fullName>
        <ecNumber evidence="11">1.2.1.84</ecNumber>
    </recommendedName>
</protein>
<evidence type="ECO:0000256" key="8">
    <source>
        <dbReference type="ARBA" id="ARBA00023098"/>
    </source>
</evidence>
<evidence type="ECO:0000313" key="14">
    <source>
        <dbReference type="EMBL" id="CAD7078549.1"/>
    </source>
</evidence>
<feature type="domain" description="Thioester reductase (TE)" evidence="13">
    <location>
        <begin position="16"/>
        <end position="283"/>
    </location>
</feature>
<dbReference type="AlphaFoldDB" id="A0A7R8UD95"/>
<keyword evidence="15" id="KW-1185">Reference proteome</keyword>
<evidence type="ECO:0000256" key="6">
    <source>
        <dbReference type="ARBA" id="ARBA00022989"/>
    </source>
</evidence>
<evidence type="ECO:0000313" key="15">
    <source>
        <dbReference type="Proteomes" id="UP000594454"/>
    </source>
</evidence>
<evidence type="ECO:0000256" key="7">
    <source>
        <dbReference type="ARBA" id="ARBA00023002"/>
    </source>
</evidence>
<gene>
    <name evidence="14" type="ORF">HERILL_LOCUS1810</name>
</gene>
<dbReference type="PANTHER" id="PTHR11011:SF24">
    <property type="entry name" value="FATTY ACYL-COA REDUCTASE"/>
    <property type="match status" value="1"/>
</dbReference>
<dbReference type="GO" id="GO:0016020">
    <property type="term" value="C:membrane"/>
    <property type="evidence" value="ECO:0007669"/>
    <property type="project" value="UniProtKB-SubCell"/>
</dbReference>
<keyword evidence="7 11" id="KW-0560">Oxidoreductase</keyword>
<comment type="similarity">
    <text evidence="2 11">Belongs to the fatty acyl-CoA reductase family.</text>
</comment>
<comment type="catalytic activity">
    <reaction evidence="10 11">
        <text>a long-chain fatty acyl-CoA + 2 NADPH + 2 H(+) = a long-chain primary fatty alcohol + 2 NADP(+) + CoA</text>
        <dbReference type="Rhea" id="RHEA:52716"/>
        <dbReference type="ChEBI" id="CHEBI:15378"/>
        <dbReference type="ChEBI" id="CHEBI:57287"/>
        <dbReference type="ChEBI" id="CHEBI:57783"/>
        <dbReference type="ChEBI" id="CHEBI:58349"/>
        <dbReference type="ChEBI" id="CHEBI:77396"/>
        <dbReference type="ChEBI" id="CHEBI:83139"/>
        <dbReference type="EC" id="1.2.1.84"/>
    </reaction>
</comment>
<dbReference type="EC" id="1.2.1.84" evidence="11"/>
<evidence type="ECO:0000256" key="11">
    <source>
        <dbReference type="RuleBase" id="RU363097"/>
    </source>
</evidence>
<dbReference type="EMBL" id="LR899009">
    <property type="protein sequence ID" value="CAD7078549.1"/>
    <property type="molecule type" value="Genomic_DNA"/>
</dbReference>
<keyword evidence="6" id="KW-1133">Transmembrane helix</keyword>
<dbReference type="GO" id="GO:0080019">
    <property type="term" value="F:alcohol-forming very long-chain fatty acyl-CoA reductase activity"/>
    <property type="evidence" value="ECO:0007669"/>
    <property type="project" value="InterPro"/>
</dbReference>
<comment type="subcellular location">
    <subcellularLocation>
        <location evidence="1">Membrane</location>
        <topology evidence="1">Multi-pass membrane protein</topology>
    </subcellularLocation>
</comment>
<keyword evidence="8 11" id="KW-0443">Lipid metabolism</keyword>
<keyword evidence="4" id="KW-0812">Transmembrane</keyword>
<feature type="domain" description="Fatty acyl-CoA reductase C-terminal" evidence="12">
    <location>
        <begin position="357"/>
        <end position="448"/>
    </location>
</feature>
<dbReference type="OMA" id="CNVRRIY"/>
<evidence type="ECO:0000256" key="4">
    <source>
        <dbReference type="ARBA" id="ARBA00022692"/>
    </source>
</evidence>
<name>A0A7R8UD95_HERIL</name>
<evidence type="ECO:0000256" key="1">
    <source>
        <dbReference type="ARBA" id="ARBA00004141"/>
    </source>
</evidence>
<evidence type="ECO:0000259" key="13">
    <source>
        <dbReference type="Pfam" id="PF07993"/>
    </source>
</evidence>
<dbReference type="SUPFAM" id="SSF51735">
    <property type="entry name" value="NAD(P)-binding Rossmann-fold domains"/>
    <property type="match status" value="1"/>
</dbReference>
<keyword evidence="3 11" id="KW-0444">Lipid biosynthesis</keyword>
<dbReference type="Pfam" id="PF07993">
    <property type="entry name" value="NAD_binding_4"/>
    <property type="match status" value="1"/>
</dbReference>
<dbReference type="Proteomes" id="UP000594454">
    <property type="component" value="Chromosome 1"/>
</dbReference>
<evidence type="ECO:0000256" key="10">
    <source>
        <dbReference type="ARBA" id="ARBA00052530"/>
    </source>
</evidence>
<dbReference type="PANTHER" id="PTHR11011">
    <property type="entry name" value="MALE STERILITY PROTEIN 2-RELATED"/>
    <property type="match status" value="1"/>
</dbReference>
<dbReference type="InterPro" id="IPR033640">
    <property type="entry name" value="FAR_C"/>
</dbReference>
<accession>A0A7R8UD95</accession>
<dbReference type="FunFam" id="3.40.50.720:FF:000143">
    <property type="entry name" value="Fatty acyl-CoA reductase"/>
    <property type="match status" value="1"/>
</dbReference>